<evidence type="ECO:0000259" key="9">
    <source>
        <dbReference type="PROSITE" id="PS52004"/>
    </source>
</evidence>
<dbReference type="InterPro" id="IPR013154">
    <property type="entry name" value="ADH-like_N"/>
</dbReference>
<evidence type="ECO:0000256" key="1">
    <source>
        <dbReference type="ARBA" id="ARBA00022450"/>
    </source>
</evidence>
<dbReference type="InterPro" id="IPR011032">
    <property type="entry name" value="GroES-like_sf"/>
</dbReference>
<dbReference type="Proteomes" id="UP000663881">
    <property type="component" value="Unassembled WGS sequence"/>
</dbReference>
<keyword evidence="2" id="KW-0597">Phosphoprotein</keyword>
<dbReference type="PROSITE" id="PS50075">
    <property type="entry name" value="CARRIER"/>
    <property type="match status" value="1"/>
</dbReference>
<dbReference type="SMART" id="SM00827">
    <property type="entry name" value="PKS_AT"/>
    <property type="match status" value="1"/>
</dbReference>
<dbReference type="InterPro" id="IPR036291">
    <property type="entry name" value="NAD(P)-bd_dom_sf"/>
</dbReference>
<name>A0A819C5A9_9BILA</name>
<keyword evidence="1" id="KW-0596">Phosphopantetheine</keyword>
<dbReference type="Pfam" id="PF00107">
    <property type="entry name" value="ADH_zinc_N"/>
    <property type="match status" value="1"/>
</dbReference>
<dbReference type="PROSITE" id="PS52019">
    <property type="entry name" value="PKS_MFAS_DH"/>
    <property type="match status" value="1"/>
</dbReference>
<comment type="caution">
    <text evidence="11">The sequence shown here is derived from an EMBL/GenBank/DDBJ whole genome shotgun (WGS) entry which is preliminary data.</text>
</comment>
<dbReference type="InterPro" id="IPR013149">
    <property type="entry name" value="ADH-like_C"/>
</dbReference>
<dbReference type="EMBL" id="CAJOAY010001228">
    <property type="protein sequence ID" value="CAF3813654.1"/>
    <property type="molecule type" value="Genomic_DNA"/>
</dbReference>
<dbReference type="SMART" id="SM00823">
    <property type="entry name" value="PKS_PP"/>
    <property type="match status" value="1"/>
</dbReference>
<dbReference type="InterPro" id="IPR049900">
    <property type="entry name" value="PKS_mFAS_DH"/>
</dbReference>
<dbReference type="UniPathway" id="UPA00094"/>
<dbReference type="InterPro" id="IPR057326">
    <property type="entry name" value="KR_dom"/>
</dbReference>
<dbReference type="InterPro" id="IPR018201">
    <property type="entry name" value="Ketoacyl_synth_AS"/>
</dbReference>
<dbReference type="InterPro" id="IPR014031">
    <property type="entry name" value="Ketoacyl_synth_C"/>
</dbReference>
<dbReference type="Pfam" id="PF08659">
    <property type="entry name" value="KR"/>
    <property type="match status" value="1"/>
</dbReference>
<evidence type="ECO:0000259" key="8">
    <source>
        <dbReference type="PROSITE" id="PS50075"/>
    </source>
</evidence>
<dbReference type="Gene3D" id="3.30.70.3290">
    <property type="match status" value="1"/>
</dbReference>
<dbReference type="SMART" id="SM00825">
    <property type="entry name" value="PKS_KS"/>
    <property type="match status" value="1"/>
</dbReference>
<evidence type="ECO:0008006" key="13">
    <source>
        <dbReference type="Google" id="ProtNLM"/>
    </source>
</evidence>
<dbReference type="Pfam" id="PF00109">
    <property type="entry name" value="ketoacyl-synt"/>
    <property type="match status" value="1"/>
</dbReference>
<evidence type="ECO:0000313" key="12">
    <source>
        <dbReference type="Proteomes" id="UP000663881"/>
    </source>
</evidence>
<dbReference type="PANTHER" id="PTHR45681:SF6">
    <property type="entry name" value="POLYKETIDE SYNTHASE 37"/>
    <property type="match status" value="1"/>
</dbReference>
<accession>A0A819C5A9</accession>
<feature type="domain" description="Ketosynthase family 3 (KS3)" evidence="9">
    <location>
        <begin position="10"/>
        <end position="446"/>
    </location>
</feature>
<dbReference type="SUPFAM" id="SSF53901">
    <property type="entry name" value="Thiolase-like"/>
    <property type="match status" value="1"/>
</dbReference>
<dbReference type="Gene3D" id="3.90.180.10">
    <property type="entry name" value="Medium-chain alcohol dehydrogenases, catalytic domain"/>
    <property type="match status" value="1"/>
</dbReference>
<dbReference type="Gene3D" id="3.40.50.150">
    <property type="entry name" value="Vaccinia Virus protein VP39"/>
    <property type="match status" value="1"/>
</dbReference>
<dbReference type="Pfam" id="PF14765">
    <property type="entry name" value="PS-DH"/>
    <property type="match status" value="1"/>
</dbReference>
<dbReference type="SMART" id="SM00826">
    <property type="entry name" value="PKS_DH"/>
    <property type="match status" value="1"/>
</dbReference>
<dbReference type="InterPro" id="IPR009081">
    <property type="entry name" value="PP-bd_ACP"/>
</dbReference>
<dbReference type="GO" id="GO:0006633">
    <property type="term" value="P:fatty acid biosynthetic process"/>
    <property type="evidence" value="ECO:0007669"/>
    <property type="project" value="UniProtKB-UniPathway"/>
</dbReference>
<evidence type="ECO:0000259" key="10">
    <source>
        <dbReference type="PROSITE" id="PS52019"/>
    </source>
</evidence>
<dbReference type="InterPro" id="IPR020841">
    <property type="entry name" value="PKS_Beta-ketoAc_synthase_dom"/>
</dbReference>
<dbReference type="InterPro" id="IPR020807">
    <property type="entry name" value="PKS_DH"/>
</dbReference>
<evidence type="ECO:0000313" key="11">
    <source>
        <dbReference type="EMBL" id="CAF3813654.1"/>
    </source>
</evidence>
<dbReference type="InterPro" id="IPR029063">
    <property type="entry name" value="SAM-dependent_MTases_sf"/>
</dbReference>
<evidence type="ECO:0000256" key="2">
    <source>
        <dbReference type="ARBA" id="ARBA00022553"/>
    </source>
</evidence>
<feature type="region of interest" description="N-terminal hotdog fold" evidence="7">
    <location>
        <begin position="967"/>
        <end position="1126"/>
    </location>
</feature>
<dbReference type="InterPro" id="IPR001227">
    <property type="entry name" value="Ac_transferase_dom_sf"/>
</dbReference>
<dbReference type="SUPFAM" id="SSF51735">
    <property type="entry name" value="NAD(P)-binding Rossmann-fold domains"/>
    <property type="match status" value="2"/>
</dbReference>
<dbReference type="InterPro" id="IPR014043">
    <property type="entry name" value="Acyl_transferase_dom"/>
</dbReference>
<dbReference type="Pfam" id="PF02801">
    <property type="entry name" value="Ketoacyl-synt_C"/>
    <property type="match status" value="1"/>
</dbReference>
<dbReference type="InterPro" id="IPR014030">
    <property type="entry name" value="Ketoacyl_synth_N"/>
</dbReference>
<keyword evidence="3" id="KW-0808">Transferase</keyword>
<evidence type="ECO:0000256" key="3">
    <source>
        <dbReference type="ARBA" id="ARBA00022679"/>
    </source>
</evidence>
<protein>
    <recommendedName>
        <fullName evidence="13">Polyketide synthase</fullName>
    </recommendedName>
</protein>
<dbReference type="InterPro" id="IPR020843">
    <property type="entry name" value="ER"/>
</dbReference>
<keyword evidence="4" id="KW-0521">NADP</keyword>
<dbReference type="Gene3D" id="3.10.129.110">
    <property type="entry name" value="Polyketide synthase dehydratase"/>
    <property type="match status" value="1"/>
</dbReference>
<dbReference type="Gene3D" id="3.40.366.10">
    <property type="entry name" value="Malonyl-Coenzyme A Acyl Carrier Protein, domain 2"/>
    <property type="match status" value="1"/>
</dbReference>
<dbReference type="Pfam" id="PF16197">
    <property type="entry name" value="KAsynt_C_assoc"/>
    <property type="match status" value="1"/>
</dbReference>
<dbReference type="SUPFAM" id="SSF53335">
    <property type="entry name" value="S-adenosyl-L-methionine-dependent methyltransferases"/>
    <property type="match status" value="1"/>
</dbReference>
<dbReference type="InterPro" id="IPR016036">
    <property type="entry name" value="Malonyl_transacylase_ACP-bd"/>
</dbReference>
<dbReference type="CDD" id="cd00833">
    <property type="entry name" value="PKS"/>
    <property type="match status" value="1"/>
</dbReference>
<evidence type="ECO:0000256" key="5">
    <source>
        <dbReference type="ARBA" id="ARBA00023268"/>
    </source>
</evidence>
<dbReference type="GO" id="GO:0044550">
    <property type="term" value="P:secondary metabolite biosynthetic process"/>
    <property type="evidence" value="ECO:0007669"/>
    <property type="project" value="UniProtKB-ARBA"/>
</dbReference>
<feature type="active site" description="Proton acceptor; for dehydratase activity" evidence="7">
    <location>
        <position position="1000"/>
    </location>
</feature>
<evidence type="ECO:0000256" key="6">
    <source>
        <dbReference type="ARBA" id="ARBA00023315"/>
    </source>
</evidence>
<dbReference type="InterPro" id="IPR016039">
    <property type="entry name" value="Thiolase-like"/>
</dbReference>
<dbReference type="SUPFAM" id="SSF47336">
    <property type="entry name" value="ACP-like"/>
    <property type="match status" value="1"/>
</dbReference>
<evidence type="ECO:0000256" key="7">
    <source>
        <dbReference type="PROSITE-ProRule" id="PRU01363"/>
    </source>
</evidence>
<dbReference type="PROSITE" id="PS00606">
    <property type="entry name" value="KS3_1"/>
    <property type="match status" value="1"/>
</dbReference>
<dbReference type="GO" id="GO:0016491">
    <property type="term" value="F:oxidoreductase activity"/>
    <property type="evidence" value="ECO:0007669"/>
    <property type="project" value="InterPro"/>
</dbReference>
<dbReference type="GO" id="GO:0004315">
    <property type="term" value="F:3-oxoacyl-[acyl-carrier-protein] synthase activity"/>
    <property type="evidence" value="ECO:0007669"/>
    <property type="project" value="InterPro"/>
</dbReference>
<dbReference type="GO" id="GO:0031177">
    <property type="term" value="F:phosphopantetheine binding"/>
    <property type="evidence" value="ECO:0007669"/>
    <property type="project" value="InterPro"/>
</dbReference>
<dbReference type="Gene3D" id="1.10.1200.10">
    <property type="entry name" value="ACP-like"/>
    <property type="match status" value="1"/>
</dbReference>
<dbReference type="Pfam" id="PF21089">
    <property type="entry name" value="PKS_DH_N"/>
    <property type="match status" value="1"/>
</dbReference>
<sequence length="2843" mass="322380">MLMSNSNNLLEPVAIVGIACEFAGDIHSPNDLWHALDESLDVGSAIPRDRLDMDSYCAHMFNMDNNQQLRHKIIRRGYFLSNDQWDTFEASFFGLSDAEAGSIDPCHRLLMLKFVHLLDDAGYTIEKMHGSRTSVHIGQFSTDHAYTSLRMEPEYRSRFHGPNSLLYNAAARLSYHFNLQGPNVSLDVACSSSLEAVHMAVETLRTYEADIAVCGGVNGIFAPESVFYSSNIGAVSPDGRSRSFSVDANGYAKGDGLGLMMLKRLNNAERDGDRIYCVIRDVLSNHDGNEDKSNYVVPSAAGQTRLLTDIYKRTNFDPQRIFYIEAHGTGTPIGDPIEANCLGRFFNRSSLEPPLLIGSLKSNLGHTEGAAGIAGLIKVVMCMHHRAIPPNMQFTSLNPRIAAQRYNLHVVQHSVPFPPSSDTDPVAIGINSFGMGGNNVHAIVEEYRPSAKKSIMNEYTNGHVNPRHQIENKQCFIFLFSTKSRKSLKDQVEQFNRWLQKRSTSDVDDDYAFFQRISQQLLLRRTINYTHLAIFVFANRQQLQQQLDTFLAEQTISGLAVELRPTISLAKICFVFSGQGSQWWAMGRQLYESEPVFTRWIQLIDNEMTKINNGEWRLLEELIEKKNEQESHINDTNIAQPTLFAIQVALTALLVSWNIYPSTIVSHSAGDQAAAFVAGRLTLQEAVRIVYHRSRLQNRNTRQGGRMLAVSMSEEEVKEKLLKGIEHLVCIAVVNSPRSVTISGDEKTIDDLEQMLSTFHPNVFKARLRIENAFHSYQMDRFDIEKELLSSLNGIQGLPLKDPKQMFNPKCAEARLYSSVIGGELSNKMPVDAHYWWTNVRQAVRFRDTIASIAQNDNATIFLELSPHPVLATSIRECYESANQQPLILPTLKRKENEQITLLTSLAQLTISPDIWQQYFHTRDISPMIKNEQFFDDFPLYAFDLSSCWYESKESVIKRLANRIQTHPLLGIRQLTGQTTATWRSLININLPQYAFLKDHKIQDAILFPAVALLEIVTAGYRQLFLSPDNKEQALITLEEIKFVTALVLTQHELTEIFTQIDIPKREWSIYSRPWSSAGPDCMRPSGMASIDFIGSFLDQQTLSQYSLNEFTLHAHGRINMDSTQQKSTTVLTTNIIRDTTWSTHDTSSIYSHLSTRGYQYGPLFQNMNFLQGTTSTVIAQVSSDLNKINDLSSYYLLHPSLLDACLHPLLALLPGNDTTFLPISIQKFVSSTNKNSSCSNVEMRGNYHDNVCGLSQERTYNCDLIVLSSSDKNSSSEEILCTFEGVAIQQIQGARSGRWTVEKSTFDKLDAAVDLPNVDHDEHLNMIIKDYCMERIWMDSAIITSVADLLPSPEQILKSDINAITNQDLVESIEPFNELAACYAQMAIEGLDIKSIDHQYHPLFNACQSLASMLTKQVTLHTTKLRLMNLFNRFSHFKPLLISLNNYGLRLKEVFSGQQSGIDVFFGDNETEQTLLQIKSIISANKTQRIFDVICQHLQHQFDQHSYESLSDRRLRIFWIAYGEHLDVLPVLHLLLKLSNETNLWIDLHYMESDPVQLTHAEQLFQTHLTDQTHLSIIYEQTFDLFNSETLGKIPFESFDIVFAANKLQGCQDLMESLVDLRHLLVPNGLLLLLELINVPLYFDLIFGLSDQWWSLSDNVRALNDVHQWTTTLKELGGFTSVEIILNQSESAIIISQKTTSHEILKTLDERKQQAWLLFTKNDQHSLGQIIASLLPCSNIRFFDMCNSQMEKIRFAIQMLMTKYKQVYIVFAWSIEQTYIDNDTSDLVFKQNEESILATFIKLLQLIQVTSPDFRPFVFVITRHAQLNNASNCNIIASPLIGLTRSLMIEYDQHRLKLIDLQSCSSSSSTNEEILAHALTQYMVTCRYANTIDEIVLRLESNQNQSVKHLTWHYEMLQKHEENKENKSKLRQQQQICINPHKDADQYPFRLLVASSRFLTDLTWSNDERVRELLPGTVEVRVHCVGINFRDVLKARGLYPHTRIFAQLDEHQPYMNRDNEPGSDFVGTIIRACPSVSFQPGDHVVGISARGVFHSHVIVDSTQVVCIPSECLLNDEQLSVMPVICLTVIYSLKYRVHLRRGQTVLIHAATGGAGQICIQYCQYIGARVLATAGTEEKRRFLREHCGVEYVFNSRDTSFVNDVRNILPNGVDVVINSLSGPLLKQSIKLLAYHGHFVEWGKRDVFDRTALSMFDLRSDCSFHVIDLVLLLETHPDIYNPILQEMVDLLIQGKLKAIEPTVVYEPSQVIDAFMRCNSGQAMGKAVVRLTNSNESLYLNSVHRNDIMFPSNVCQQGTILISGGFGGLGLTMSRWMIEKRGVKRIILMSRRTLATLEQSSNPQYDDWLRLKQIINEYQAHVDVVQVDVTNFDQVHDLIEKLNQTSHPVRGIIHSAVVAEDRSLGNLTQEHMARVLAAKVRGAWIFHQVIQLTHAPIHFFIMFSSIRNHLLELASASYNAGNQFLDALAHYRMKELNLPALSVSLPAVSGAGMFHRQREWLTSFQTTQGFEVVPTVTVFELIEHFQANQKMCPCPVIFAVNWQTLYQRRQKLPTFNLSKIVEERYAAMNLPNTSSTSSGLNSTIDSNLNQKEIIIERTQAAVSRLLGATNVDRILVDRSLVSQGMDSLAALSLYNWLGQETGIFIPLVDLLQGFSIETIAAVIHKRLNERHEIVSSTSKEQDMSTDAVNENEIIPSNISIYTGTENIICLQRTHSRGSPIRFCIAEKLTNNTDDSSFALFINNIDGQQTQKAPVVTYVIQISSMMPSATISTYARDMITQMRRIQPRGPYQLVAIRNKQEEVIAHEIIRQLKDHLVINDVQLLLLDC</sequence>
<dbReference type="Gene3D" id="3.40.47.10">
    <property type="match status" value="1"/>
</dbReference>
<dbReference type="InterPro" id="IPR036736">
    <property type="entry name" value="ACP-like_sf"/>
</dbReference>
<reference evidence="11" key="1">
    <citation type="submission" date="2021-02" db="EMBL/GenBank/DDBJ databases">
        <authorList>
            <person name="Nowell W R."/>
        </authorList>
    </citation>
    <scope>NUCLEOTIDE SEQUENCE</scope>
</reference>
<dbReference type="Gene3D" id="3.40.50.720">
    <property type="entry name" value="NAD(P)-binding Rossmann-like Domain"/>
    <property type="match status" value="2"/>
</dbReference>
<dbReference type="SMART" id="SM00822">
    <property type="entry name" value="PKS_KR"/>
    <property type="match status" value="1"/>
</dbReference>
<organism evidence="11 12">
    <name type="scientific">Adineta steineri</name>
    <dbReference type="NCBI Taxonomy" id="433720"/>
    <lineage>
        <taxon>Eukaryota</taxon>
        <taxon>Metazoa</taxon>
        <taxon>Spiralia</taxon>
        <taxon>Gnathifera</taxon>
        <taxon>Rotifera</taxon>
        <taxon>Eurotatoria</taxon>
        <taxon>Bdelloidea</taxon>
        <taxon>Adinetida</taxon>
        <taxon>Adinetidae</taxon>
        <taxon>Adineta</taxon>
    </lineage>
</organism>
<dbReference type="Pfam" id="PF23297">
    <property type="entry name" value="ACP_SdgA_C"/>
    <property type="match status" value="1"/>
</dbReference>
<gene>
    <name evidence="11" type="ORF">OKA104_LOCUS19220</name>
</gene>
<dbReference type="PROSITE" id="PS52004">
    <property type="entry name" value="KS3_2"/>
    <property type="match status" value="1"/>
</dbReference>
<dbReference type="SUPFAM" id="SSF52151">
    <property type="entry name" value="FabD/lysophospholipase-like"/>
    <property type="match status" value="1"/>
</dbReference>
<evidence type="ECO:0000256" key="4">
    <source>
        <dbReference type="ARBA" id="ARBA00022857"/>
    </source>
</evidence>
<keyword evidence="6" id="KW-0012">Acyltransferase</keyword>
<dbReference type="InterPro" id="IPR032821">
    <property type="entry name" value="PKS_assoc"/>
</dbReference>
<keyword evidence="5" id="KW-0511">Multifunctional enzyme</keyword>
<dbReference type="CDD" id="cd05195">
    <property type="entry name" value="enoyl_red"/>
    <property type="match status" value="1"/>
</dbReference>
<dbReference type="InterPro" id="IPR042104">
    <property type="entry name" value="PKS_dehydratase_sf"/>
</dbReference>
<dbReference type="Pfam" id="PF00698">
    <property type="entry name" value="Acyl_transf_1"/>
    <property type="match status" value="1"/>
</dbReference>
<dbReference type="InterPro" id="IPR050444">
    <property type="entry name" value="Polyketide_Synthase"/>
</dbReference>
<dbReference type="SUPFAM" id="SSF55048">
    <property type="entry name" value="Probable ACP-binding domain of malonyl-CoA ACP transacylase"/>
    <property type="match status" value="1"/>
</dbReference>
<dbReference type="Pfam" id="PF08240">
    <property type="entry name" value="ADH_N"/>
    <property type="match status" value="1"/>
</dbReference>
<dbReference type="InterPro" id="IPR049551">
    <property type="entry name" value="PKS_DH_C"/>
</dbReference>
<feature type="region of interest" description="C-terminal hotdog fold" evidence="7">
    <location>
        <begin position="1142"/>
        <end position="1298"/>
    </location>
</feature>
<feature type="domain" description="PKS/mFAS DH" evidence="10">
    <location>
        <begin position="967"/>
        <end position="1298"/>
    </location>
</feature>
<proteinExistence type="predicted"/>
<dbReference type="InterPro" id="IPR013968">
    <property type="entry name" value="PKS_KR"/>
</dbReference>
<dbReference type="InterPro" id="IPR016035">
    <property type="entry name" value="Acyl_Trfase/lysoPLipase"/>
</dbReference>
<feature type="active site" description="Proton donor; for dehydratase activity" evidence="7">
    <location>
        <position position="1204"/>
    </location>
</feature>
<dbReference type="PANTHER" id="PTHR45681">
    <property type="entry name" value="POLYKETIDE SYNTHASE 44-RELATED"/>
    <property type="match status" value="1"/>
</dbReference>
<dbReference type="InterPro" id="IPR049552">
    <property type="entry name" value="PKS_DH_N"/>
</dbReference>
<dbReference type="SUPFAM" id="SSF50129">
    <property type="entry name" value="GroES-like"/>
    <property type="match status" value="1"/>
</dbReference>
<dbReference type="InterPro" id="IPR020806">
    <property type="entry name" value="PKS_PP-bd"/>
</dbReference>
<dbReference type="SMART" id="SM00829">
    <property type="entry name" value="PKS_ER"/>
    <property type="match status" value="1"/>
</dbReference>
<feature type="domain" description="Carrier" evidence="8">
    <location>
        <begin position="2608"/>
        <end position="2686"/>
    </location>
</feature>